<proteinExistence type="predicted"/>
<organism evidence="2 3">
    <name type="scientific">Spirosoma oryzae</name>
    <dbReference type="NCBI Taxonomy" id="1469603"/>
    <lineage>
        <taxon>Bacteria</taxon>
        <taxon>Pseudomonadati</taxon>
        <taxon>Bacteroidota</taxon>
        <taxon>Cytophagia</taxon>
        <taxon>Cytophagales</taxon>
        <taxon>Cytophagaceae</taxon>
        <taxon>Spirosoma</taxon>
    </lineage>
</organism>
<keyword evidence="3" id="KW-1185">Reference proteome</keyword>
<protein>
    <submittedName>
        <fullName evidence="2">Uncharacterized protein</fullName>
    </submittedName>
</protein>
<keyword evidence="1" id="KW-1133">Transmembrane helix</keyword>
<reference evidence="2 3" key="1">
    <citation type="submission" date="2018-03" db="EMBL/GenBank/DDBJ databases">
        <title>Genomic Encyclopedia of Archaeal and Bacterial Type Strains, Phase II (KMG-II): from individual species to whole genera.</title>
        <authorList>
            <person name="Goeker M."/>
        </authorList>
    </citation>
    <scope>NUCLEOTIDE SEQUENCE [LARGE SCALE GENOMIC DNA]</scope>
    <source>
        <strain evidence="2 3">DSM 28354</strain>
    </source>
</reference>
<keyword evidence="1" id="KW-0472">Membrane</keyword>
<dbReference type="AlphaFoldDB" id="A0A2T0RP69"/>
<evidence type="ECO:0000256" key="1">
    <source>
        <dbReference type="SAM" id="Phobius"/>
    </source>
</evidence>
<evidence type="ECO:0000313" key="2">
    <source>
        <dbReference type="EMBL" id="PRY22922.1"/>
    </source>
</evidence>
<name>A0A2T0RP69_9BACT</name>
<evidence type="ECO:0000313" key="3">
    <source>
        <dbReference type="Proteomes" id="UP000238375"/>
    </source>
</evidence>
<dbReference type="Proteomes" id="UP000238375">
    <property type="component" value="Unassembled WGS sequence"/>
</dbReference>
<gene>
    <name evidence="2" type="ORF">CLV58_1437</name>
</gene>
<sequence>MIHIILGLFCIVVVWINYILYPRLYRTRNLSPDSFPVYSALATVLSLVAAFWSVWIALETLNDAREGAKEQGEVLKRQQYALERSRMALSAVQSNLEEQQAILNENLILSKKQLSTITRQWIDEQKRLSMRPKLTVEYAYMMPKGESSLFREKESSGGVYSLKWLNLGQIDDSTRSFSLKIIIKNTGSLNAENVKLTANHSDSNMYIWGGVPDSYPIGLNGAVTQLVESRKTALGGKFEYSTGSIHFDNLPTYKTTGSEVVVRLVVRCGERMTGKTATINLNVYGQNAQVHNLPIRFTIEKKR</sequence>
<dbReference type="EMBL" id="PVTE01000043">
    <property type="protein sequence ID" value="PRY22922.1"/>
    <property type="molecule type" value="Genomic_DNA"/>
</dbReference>
<feature type="transmembrane region" description="Helical" evidence="1">
    <location>
        <begin position="37"/>
        <end position="58"/>
    </location>
</feature>
<feature type="transmembrane region" description="Helical" evidence="1">
    <location>
        <begin position="6"/>
        <end position="25"/>
    </location>
</feature>
<keyword evidence="1" id="KW-0812">Transmembrane</keyword>
<comment type="caution">
    <text evidence="2">The sequence shown here is derived from an EMBL/GenBank/DDBJ whole genome shotgun (WGS) entry which is preliminary data.</text>
</comment>
<accession>A0A2T0RP69</accession>